<feature type="region of interest" description="Disordered" evidence="1">
    <location>
        <begin position="242"/>
        <end position="284"/>
    </location>
</feature>
<proteinExistence type="predicted"/>
<name>A0AAF1BFH1_9TREE</name>
<dbReference type="AlphaFoldDB" id="A0AAF1BFH1"/>
<evidence type="ECO:0000313" key="3">
    <source>
        <dbReference type="Proteomes" id="UP000827549"/>
    </source>
</evidence>
<dbReference type="RefSeq" id="XP_062623504.1">
    <property type="nucleotide sequence ID" value="XM_062767520.1"/>
</dbReference>
<keyword evidence="3" id="KW-1185">Reference proteome</keyword>
<reference evidence="2" key="1">
    <citation type="submission" date="2023-10" db="EMBL/GenBank/DDBJ databases">
        <authorList>
            <person name="Noh H."/>
        </authorList>
    </citation>
    <scope>NUCLEOTIDE SEQUENCE</scope>
    <source>
        <strain evidence="2">DUCC4014</strain>
    </source>
</reference>
<evidence type="ECO:0000313" key="2">
    <source>
        <dbReference type="EMBL" id="WOO77472.1"/>
    </source>
</evidence>
<feature type="compositionally biased region" description="Low complexity" evidence="1">
    <location>
        <begin position="251"/>
        <end position="284"/>
    </location>
</feature>
<dbReference type="GeneID" id="87804309"/>
<evidence type="ECO:0000256" key="1">
    <source>
        <dbReference type="SAM" id="MobiDB-lite"/>
    </source>
</evidence>
<protein>
    <submittedName>
        <fullName evidence="2">Uncharacterized protein</fullName>
    </submittedName>
</protein>
<sequence length="284" mass="31073">MLLDHLFLRMETAGRFRTDDMTLQTCASLLIASLEHRWRLDLNSFRIQGCLHLLFGLISTKLFRVERRSTTRVAVCNGLAYGALAVFFSDKYASKVWKNSRWELAVETTGNLARAAAGASTVPGVSSTVTGVVALGSTAVSKRFRQKEDKLLKVVYSVARKFELQVLREAEEGRLRGQHDWFSKDENGLGFTTEALDDFILTASLVFNIIVSETKVPLTIAVAEKSRKANVSNQNQGQSVQDLLKLLLRHSSPPSNDPSTSPEVDASSSPEANASASPDAGPTA</sequence>
<dbReference type="EMBL" id="CP086714">
    <property type="protein sequence ID" value="WOO77472.1"/>
    <property type="molecule type" value="Genomic_DNA"/>
</dbReference>
<dbReference type="Proteomes" id="UP000827549">
    <property type="component" value="Chromosome 1"/>
</dbReference>
<accession>A0AAF1BFH1</accession>
<gene>
    <name evidence="2" type="ORF">LOC62_01G001051</name>
</gene>
<organism evidence="2 3">
    <name type="scientific">Vanrija pseudolonga</name>
    <dbReference type="NCBI Taxonomy" id="143232"/>
    <lineage>
        <taxon>Eukaryota</taxon>
        <taxon>Fungi</taxon>
        <taxon>Dikarya</taxon>
        <taxon>Basidiomycota</taxon>
        <taxon>Agaricomycotina</taxon>
        <taxon>Tremellomycetes</taxon>
        <taxon>Trichosporonales</taxon>
        <taxon>Trichosporonaceae</taxon>
        <taxon>Vanrija</taxon>
    </lineage>
</organism>